<keyword evidence="5" id="KW-1185">Reference proteome</keyword>
<keyword evidence="2" id="KW-0433">Leucine-rich repeat</keyword>
<dbReference type="InterPro" id="IPR032675">
    <property type="entry name" value="LRR_dom_sf"/>
</dbReference>
<dbReference type="Gene3D" id="3.40.50.300">
    <property type="entry name" value="P-loop containing nucleotide triphosphate hydrolases"/>
    <property type="match status" value="1"/>
</dbReference>
<dbReference type="PANTHER" id="PTHR33463">
    <property type="entry name" value="NB-ARC DOMAIN-CONTAINING PROTEIN-RELATED"/>
    <property type="match status" value="1"/>
</dbReference>
<dbReference type="InterPro" id="IPR027417">
    <property type="entry name" value="P-loop_NTPase"/>
</dbReference>
<evidence type="ECO:0000256" key="3">
    <source>
        <dbReference type="ARBA" id="ARBA00022821"/>
    </source>
</evidence>
<dbReference type="PRINTS" id="PR00364">
    <property type="entry name" value="DISEASERSIST"/>
</dbReference>
<evidence type="ECO:0000256" key="1">
    <source>
        <dbReference type="ARBA" id="ARBA00008894"/>
    </source>
</evidence>
<accession>A0A165ZGN3</accession>
<dbReference type="SMART" id="SM00382">
    <property type="entry name" value="AAA"/>
    <property type="match status" value="1"/>
</dbReference>
<dbReference type="EMBL" id="CP093345">
    <property type="protein sequence ID" value="WOG90662.1"/>
    <property type="molecule type" value="Genomic_DNA"/>
</dbReference>
<reference evidence="4" key="1">
    <citation type="journal article" date="2016" name="Nat. Genet.">
        <title>A high-quality carrot genome assembly provides new insights into carotenoid accumulation and asterid genome evolution.</title>
        <authorList>
            <person name="Iorizzo M."/>
            <person name="Ellison S."/>
            <person name="Senalik D."/>
            <person name="Zeng P."/>
            <person name="Satapoomin P."/>
            <person name="Huang J."/>
            <person name="Bowman M."/>
            <person name="Iovene M."/>
            <person name="Sanseverino W."/>
            <person name="Cavagnaro P."/>
            <person name="Yildiz M."/>
            <person name="Macko-Podgorni A."/>
            <person name="Moranska E."/>
            <person name="Grzebelus E."/>
            <person name="Grzebelus D."/>
            <person name="Ashrafi H."/>
            <person name="Zheng Z."/>
            <person name="Cheng S."/>
            <person name="Spooner D."/>
            <person name="Van Deynze A."/>
            <person name="Simon P."/>
        </authorList>
    </citation>
    <scope>NUCLEOTIDE SEQUENCE</scope>
    <source>
        <tissue evidence="4">Leaf</tissue>
    </source>
</reference>
<dbReference type="InterPro" id="IPR057135">
    <property type="entry name" value="At4g27190-like_LRR"/>
</dbReference>
<dbReference type="SUPFAM" id="SSF52058">
    <property type="entry name" value="L domain-like"/>
    <property type="match status" value="2"/>
</dbReference>
<dbReference type="PANTHER" id="PTHR33463:SF204">
    <property type="entry name" value="NB-ARC DOMAIN-CONTAINING PROTEIN"/>
    <property type="match status" value="1"/>
</dbReference>
<dbReference type="Pfam" id="PF23247">
    <property type="entry name" value="LRR_RPS2"/>
    <property type="match status" value="3"/>
</dbReference>
<proteinExistence type="inferred from homology"/>
<protein>
    <submittedName>
        <fullName evidence="4">Uncharacterized protein</fullName>
    </submittedName>
</protein>
<organism evidence="4 5">
    <name type="scientific">Daucus carota subsp. sativus</name>
    <name type="common">Carrot</name>
    <dbReference type="NCBI Taxonomy" id="79200"/>
    <lineage>
        <taxon>Eukaryota</taxon>
        <taxon>Viridiplantae</taxon>
        <taxon>Streptophyta</taxon>
        <taxon>Embryophyta</taxon>
        <taxon>Tracheophyta</taxon>
        <taxon>Spermatophyta</taxon>
        <taxon>Magnoliopsida</taxon>
        <taxon>eudicotyledons</taxon>
        <taxon>Gunneridae</taxon>
        <taxon>Pentapetalae</taxon>
        <taxon>asterids</taxon>
        <taxon>campanulids</taxon>
        <taxon>Apiales</taxon>
        <taxon>Apiaceae</taxon>
        <taxon>Apioideae</taxon>
        <taxon>Scandiceae</taxon>
        <taxon>Daucinae</taxon>
        <taxon>Daucus</taxon>
        <taxon>Daucus sect. Daucus</taxon>
    </lineage>
</organism>
<keyword evidence="3" id="KW-0611">Plant defense</keyword>
<dbReference type="Gene3D" id="3.80.10.10">
    <property type="entry name" value="Ribonuclease Inhibitor"/>
    <property type="match status" value="2"/>
</dbReference>
<comment type="similarity">
    <text evidence="1">Belongs to the disease resistance NB-LRR family.</text>
</comment>
<reference evidence="4" key="2">
    <citation type="submission" date="2022-03" db="EMBL/GenBank/DDBJ databases">
        <title>Draft title - Genomic analysis of global carrot germplasm unveils the trajectory of domestication and the origin of high carotenoid orange carrot.</title>
        <authorList>
            <person name="Iorizzo M."/>
            <person name="Ellison S."/>
            <person name="Senalik D."/>
            <person name="Macko-Podgorni A."/>
            <person name="Grzebelus D."/>
            <person name="Bostan H."/>
            <person name="Rolling W."/>
            <person name="Curaba J."/>
            <person name="Simon P."/>
        </authorList>
    </citation>
    <scope>NUCLEOTIDE SEQUENCE</scope>
    <source>
        <tissue evidence="4">Leaf</tissue>
    </source>
</reference>
<dbReference type="Pfam" id="PF00931">
    <property type="entry name" value="NB-ARC"/>
    <property type="match status" value="1"/>
</dbReference>
<dbReference type="Proteomes" id="UP000077755">
    <property type="component" value="Chromosome 3"/>
</dbReference>
<evidence type="ECO:0000313" key="4">
    <source>
        <dbReference type="EMBL" id="WOG90662.1"/>
    </source>
</evidence>
<sequence>MEAESIAKTTTELATSGNGYLAHPIAYLPLDMKAPVTEFHEFKSREEAYQKLEGLVTDSSSSILGIYGIPGTGKTRLMERITTEVGKKGTFDKVVRANVRNAKLDVIGIQQQLAGKLGCDFESETDVERRAGQLRSSLRQGGKVLVILDDLWSEIPLDRIGILSEDGMSSKGGKILLTSRSEEVCKSNKCKHPVKIQPLTFPETWDMFSKTVGKALKFKRLASWMDALNQLKNSNIEEVPGIGKEEYACLELSFDNLEHDDAKKCLLLASMCPEDADIPTRMVVQLARGSQLVKGDEIKLRVHSMISILQSASLSLQGKDGDHIKLHDIIRDMARSIAKKHHGFLFARKYNIKTIRSRRIKFPTEFYIREECAEDGSLPILDEVCKLSRLTSLNICSRESKSGKLATIFCNLREFHLFVGKRPDFWSPGVSSRTNSITLSNHDLIEHYKPLFEKAEEVILCGTNFTGSSIDIRDTKEFINLKYMKIQDCRFIEYLARMSPGNKIGGSLPQSIPFSNLTKLKINNCHSLKYLFCNSVARCLNKVQKLKIENCHMMEEVVLGEGTSDGNMSMPELRKMTLIDLPRLIHFYKDNTFSGQIQPLFNQTVEFPLLEELDISGLEDITDIWGDNNGNAFSFFELKKLNVWNCNKLKNVIPPAKLPSSLTSEVDTLGSNTDSVAGRASEGQVKAMNSHNPNKKLQIFLKKTVLVSKSVCRRTPTITEENLNDPSDILVQVPSQNTRVCPLVEMSLQKLPCLEKTGLNFEDPSGVVSTYPYLEKLNICECNRLENVFISSRDANFKNLEDMSVTNCIIMREIIGAGDQKIANGIVFPKLCSVKLTELLSLTSFWGYPSEEANSHKVEFPNLKSFELSCGKITSLEMIEFGSRDGSIFRLEKLDISCDEEIQIPNQWLPHLNNLERLSLRRCWSDELKSLHFAKLKVLLLQELSCSTIFSFPDFERLQQLRGLVITKCNSLEAIVEVVEGEEASDMDTETVALVQLESVHLEGLPKLKSFMHTKPKNLIPSLEHVEVEPSILFMCPVFGNFQQLKRLQVIDCRLLEGIVEVARGYETDDRIITFPKLSDIHLRDLPNLQNFSPTTSYSFNMPKLFHFHMFRCPRVENKPLLQIIAQRVLVYSDEHPQGIVILNLNEYTRRIKNLESVGESSNSHQDVEMETITVAEEEDRVVEQEAEVVVVGEERGIEEDS</sequence>
<dbReference type="Gramene" id="KZN00016">
    <property type="protein sequence ID" value="KZN00016"/>
    <property type="gene ID" value="DCAR_008770"/>
</dbReference>
<dbReference type="AlphaFoldDB" id="A0A165ZGN3"/>
<dbReference type="InterPro" id="IPR036388">
    <property type="entry name" value="WH-like_DNA-bd_sf"/>
</dbReference>
<dbReference type="GO" id="GO:0006952">
    <property type="term" value="P:defense response"/>
    <property type="evidence" value="ECO:0007669"/>
    <property type="project" value="UniProtKB-KW"/>
</dbReference>
<gene>
    <name evidence="4" type="ORF">DCAR_0309906</name>
</gene>
<dbReference type="GO" id="GO:0043531">
    <property type="term" value="F:ADP binding"/>
    <property type="evidence" value="ECO:0007669"/>
    <property type="project" value="InterPro"/>
</dbReference>
<name>A0A165ZGN3_DAUCS</name>
<dbReference type="InterPro" id="IPR002182">
    <property type="entry name" value="NB-ARC"/>
</dbReference>
<dbReference type="InterPro" id="IPR003593">
    <property type="entry name" value="AAA+_ATPase"/>
</dbReference>
<dbReference type="SUPFAM" id="SSF52540">
    <property type="entry name" value="P-loop containing nucleoside triphosphate hydrolases"/>
    <property type="match status" value="1"/>
</dbReference>
<dbReference type="OMA" id="CTEMEHI"/>
<evidence type="ECO:0000313" key="5">
    <source>
        <dbReference type="Proteomes" id="UP000077755"/>
    </source>
</evidence>
<dbReference type="Gene3D" id="1.10.10.10">
    <property type="entry name" value="Winged helix-like DNA-binding domain superfamily/Winged helix DNA-binding domain"/>
    <property type="match status" value="1"/>
</dbReference>
<evidence type="ECO:0000256" key="2">
    <source>
        <dbReference type="ARBA" id="ARBA00022614"/>
    </source>
</evidence>
<dbReference type="InterPro" id="IPR050905">
    <property type="entry name" value="Plant_NBS-LRR"/>
</dbReference>